<reference evidence="6" key="1">
    <citation type="submission" date="2021-02" db="EMBL/GenBank/DDBJ databases">
        <authorList>
            <person name="Nowell W R."/>
        </authorList>
    </citation>
    <scope>NUCLEOTIDE SEQUENCE</scope>
</reference>
<feature type="active site" evidence="3">
    <location>
        <position position="182"/>
    </location>
</feature>
<evidence type="ECO:0000313" key="7">
    <source>
        <dbReference type="Proteomes" id="UP000663852"/>
    </source>
</evidence>
<dbReference type="PANTHER" id="PTHR43060:SF15">
    <property type="entry name" value="3-HYDROXYISOBUTYRATE DEHYDROGENASE-LIKE 1, MITOCHONDRIAL-RELATED"/>
    <property type="match status" value="1"/>
</dbReference>
<evidence type="ECO:0000259" key="4">
    <source>
        <dbReference type="Pfam" id="PF03446"/>
    </source>
</evidence>
<dbReference type="PANTHER" id="PTHR43060">
    <property type="entry name" value="3-HYDROXYISOBUTYRATE DEHYDROGENASE-LIKE 1, MITOCHONDRIAL-RELATED"/>
    <property type="match status" value="1"/>
</dbReference>
<dbReference type="InterPro" id="IPR008927">
    <property type="entry name" value="6-PGluconate_DH-like_C_sf"/>
</dbReference>
<name>A0A813P4Y7_ADIRI</name>
<dbReference type="GO" id="GO:0051287">
    <property type="term" value="F:NAD binding"/>
    <property type="evidence" value="ECO:0007669"/>
    <property type="project" value="InterPro"/>
</dbReference>
<gene>
    <name evidence="6" type="ORF">EDS130_LOCUS2227</name>
</gene>
<evidence type="ECO:0000256" key="3">
    <source>
        <dbReference type="PIRSR" id="PIRSR000103-1"/>
    </source>
</evidence>
<comment type="caution">
    <text evidence="6">The sequence shown here is derived from an EMBL/GenBank/DDBJ whole genome shotgun (WGS) entry which is preliminary data.</text>
</comment>
<evidence type="ECO:0000259" key="5">
    <source>
        <dbReference type="Pfam" id="PF14833"/>
    </source>
</evidence>
<evidence type="ECO:0000256" key="1">
    <source>
        <dbReference type="ARBA" id="ARBA00023002"/>
    </source>
</evidence>
<dbReference type="InterPro" id="IPR013328">
    <property type="entry name" value="6PGD_dom2"/>
</dbReference>
<sequence>MSVVKLASPSSTRIGFIGIGVMGTSMAGHLIKAGYKLNVFTRTASKADSLVSLGASFFKTPREVAQQSDVVISIVGYPKDVEEVLLNEKTGVLPGFEPGKISIDMTTSKPSLAARIYEEFKKRGAYALDAPVSGGDIGARNATLSIMVGGDQEVFDACLPIFNVMGKNVRLMGKAGYGQHTKMANQIAISSGMIAMCESLLYAQRVGLDCESVIQVLSSGAAQTFSMSNYGPRILKRTFDPGFYVEHFIKDLGIALEEASRMGLVLPGLIQTKMLYDILAADGKEKLGTHALIKQRKESIINACKEYMIFTTVNKSYK</sequence>
<protein>
    <submittedName>
        <fullName evidence="6">Uncharacterized protein</fullName>
    </submittedName>
</protein>
<dbReference type="InterPro" id="IPR036291">
    <property type="entry name" value="NAD(P)-bd_dom_sf"/>
</dbReference>
<feature type="domain" description="6-phosphogluconate dehydrogenase NADP-binding" evidence="4">
    <location>
        <begin position="13"/>
        <end position="173"/>
    </location>
</feature>
<dbReference type="GO" id="GO:0016491">
    <property type="term" value="F:oxidoreductase activity"/>
    <property type="evidence" value="ECO:0007669"/>
    <property type="project" value="UniProtKB-KW"/>
</dbReference>
<dbReference type="GO" id="GO:0050661">
    <property type="term" value="F:NADP binding"/>
    <property type="evidence" value="ECO:0007669"/>
    <property type="project" value="InterPro"/>
</dbReference>
<dbReference type="OrthoDB" id="435038at2759"/>
<dbReference type="Pfam" id="PF14833">
    <property type="entry name" value="NAD_binding_11"/>
    <property type="match status" value="1"/>
</dbReference>
<evidence type="ECO:0000256" key="2">
    <source>
        <dbReference type="ARBA" id="ARBA00023027"/>
    </source>
</evidence>
<dbReference type="Proteomes" id="UP000663852">
    <property type="component" value="Unassembled WGS sequence"/>
</dbReference>
<dbReference type="InterPro" id="IPR015815">
    <property type="entry name" value="HIBADH-related"/>
</dbReference>
<accession>A0A813P4Y7</accession>
<dbReference type="SUPFAM" id="SSF48179">
    <property type="entry name" value="6-phosphogluconate dehydrogenase C-terminal domain-like"/>
    <property type="match status" value="1"/>
</dbReference>
<proteinExistence type="predicted"/>
<dbReference type="PIRSF" id="PIRSF000103">
    <property type="entry name" value="HIBADH"/>
    <property type="match status" value="1"/>
</dbReference>
<dbReference type="SUPFAM" id="SSF51735">
    <property type="entry name" value="NAD(P)-binding Rossmann-fold domains"/>
    <property type="match status" value="1"/>
</dbReference>
<evidence type="ECO:0000313" key="6">
    <source>
        <dbReference type="EMBL" id="CAF0749932.1"/>
    </source>
</evidence>
<organism evidence="6 7">
    <name type="scientific">Adineta ricciae</name>
    <name type="common">Rotifer</name>
    <dbReference type="NCBI Taxonomy" id="249248"/>
    <lineage>
        <taxon>Eukaryota</taxon>
        <taxon>Metazoa</taxon>
        <taxon>Spiralia</taxon>
        <taxon>Gnathifera</taxon>
        <taxon>Rotifera</taxon>
        <taxon>Eurotatoria</taxon>
        <taxon>Bdelloidea</taxon>
        <taxon>Adinetida</taxon>
        <taxon>Adinetidae</taxon>
        <taxon>Adineta</taxon>
    </lineage>
</organism>
<dbReference type="Pfam" id="PF03446">
    <property type="entry name" value="NAD_binding_2"/>
    <property type="match status" value="1"/>
</dbReference>
<dbReference type="AlphaFoldDB" id="A0A813P4Y7"/>
<keyword evidence="1" id="KW-0560">Oxidoreductase</keyword>
<dbReference type="InterPro" id="IPR006115">
    <property type="entry name" value="6PGDH_NADP-bd"/>
</dbReference>
<dbReference type="Gene3D" id="3.40.50.720">
    <property type="entry name" value="NAD(P)-binding Rossmann-like Domain"/>
    <property type="match status" value="1"/>
</dbReference>
<feature type="domain" description="3-hydroxyisobutyrate dehydrogenase-like NAD-binding" evidence="5">
    <location>
        <begin position="176"/>
        <end position="294"/>
    </location>
</feature>
<dbReference type="InterPro" id="IPR029154">
    <property type="entry name" value="HIBADH-like_NADP-bd"/>
</dbReference>
<dbReference type="EMBL" id="CAJNOJ010000005">
    <property type="protein sequence ID" value="CAF0749932.1"/>
    <property type="molecule type" value="Genomic_DNA"/>
</dbReference>
<dbReference type="Gene3D" id="1.10.1040.10">
    <property type="entry name" value="N-(1-d-carboxylethyl)-l-norvaline Dehydrogenase, domain 2"/>
    <property type="match status" value="1"/>
</dbReference>
<keyword evidence="2" id="KW-0520">NAD</keyword>